<evidence type="ECO:0000313" key="2">
    <source>
        <dbReference type="EMBL" id="GMN22135.1"/>
    </source>
</evidence>
<feature type="region of interest" description="Disordered" evidence="1">
    <location>
        <begin position="500"/>
        <end position="558"/>
    </location>
</feature>
<gene>
    <name evidence="2" type="ORF">TIFTF001_051179</name>
</gene>
<feature type="compositionally biased region" description="Basic and acidic residues" evidence="1">
    <location>
        <begin position="207"/>
        <end position="216"/>
    </location>
</feature>
<dbReference type="Proteomes" id="UP001187192">
    <property type="component" value="Unassembled WGS sequence"/>
</dbReference>
<proteinExistence type="predicted"/>
<dbReference type="EMBL" id="BTGU01009228">
    <property type="protein sequence ID" value="GMN22135.1"/>
    <property type="molecule type" value="Genomic_DNA"/>
</dbReference>
<feature type="compositionally biased region" description="Polar residues" evidence="1">
    <location>
        <begin position="306"/>
        <end position="325"/>
    </location>
</feature>
<feature type="compositionally biased region" description="Basic and acidic residues" evidence="1">
    <location>
        <begin position="147"/>
        <end position="165"/>
    </location>
</feature>
<feature type="region of interest" description="Disordered" evidence="1">
    <location>
        <begin position="86"/>
        <end position="118"/>
    </location>
</feature>
<feature type="region of interest" description="Disordered" evidence="1">
    <location>
        <begin position="147"/>
        <end position="185"/>
    </location>
</feature>
<organism evidence="2 3">
    <name type="scientific">Ficus carica</name>
    <name type="common">Common fig</name>
    <dbReference type="NCBI Taxonomy" id="3494"/>
    <lineage>
        <taxon>Eukaryota</taxon>
        <taxon>Viridiplantae</taxon>
        <taxon>Streptophyta</taxon>
        <taxon>Embryophyta</taxon>
        <taxon>Tracheophyta</taxon>
        <taxon>Spermatophyta</taxon>
        <taxon>Magnoliopsida</taxon>
        <taxon>eudicotyledons</taxon>
        <taxon>Gunneridae</taxon>
        <taxon>Pentapetalae</taxon>
        <taxon>rosids</taxon>
        <taxon>fabids</taxon>
        <taxon>Rosales</taxon>
        <taxon>Moraceae</taxon>
        <taxon>Ficeae</taxon>
        <taxon>Ficus</taxon>
    </lineage>
</organism>
<feature type="region of interest" description="Disordered" evidence="1">
    <location>
        <begin position="306"/>
        <end position="339"/>
    </location>
</feature>
<comment type="caution">
    <text evidence="2">The sequence shown here is derived from an EMBL/GenBank/DDBJ whole genome shotgun (WGS) entry which is preliminary data.</text>
</comment>
<protein>
    <submittedName>
        <fullName evidence="2">Uncharacterized protein</fullName>
    </submittedName>
</protein>
<evidence type="ECO:0000313" key="3">
    <source>
        <dbReference type="Proteomes" id="UP001187192"/>
    </source>
</evidence>
<reference evidence="2" key="1">
    <citation type="submission" date="2023-07" db="EMBL/GenBank/DDBJ databases">
        <title>draft genome sequence of fig (Ficus carica).</title>
        <authorList>
            <person name="Takahashi T."/>
            <person name="Nishimura K."/>
        </authorList>
    </citation>
    <scope>NUCLEOTIDE SEQUENCE</scope>
</reference>
<feature type="region of interest" description="Disordered" evidence="1">
    <location>
        <begin position="207"/>
        <end position="271"/>
    </location>
</feature>
<name>A0AA88CLE0_FICCA</name>
<evidence type="ECO:0000256" key="1">
    <source>
        <dbReference type="SAM" id="MobiDB-lite"/>
    </source>
</evidence>
<dbReference type="AlphaFoldDB" id="A0AA88CLE0"/>
<feature type="compositionally biased region" description="Basic and acidic residues" evidence="1">
    <location>
        <begin position="100"/>
        <end position="110"/>
    </location>
</feature>
<keyword evidence="3" id="KW-1185">Reference proteome</keyword>
<sequence length="558" mass="60311">MGVTGEGATVLVRVVGCRWRFNRPVRYSVPIVLGLGRKGFKICSAEGAPRTRQAEKATRKSDQSGKVYRCTIPGICWSERVGHQHKPPNISGRVQVRDASCTRDMSDPNRRSPARHKCTSGRLLGHHRVLRDEYLAHRHVAVATCRTRDASDSPRVRASRVEPSARHAAAGGKTNRRPNSNFEFKGVIGGKLNRRLGIRIRSDHWAPINRRGDSKNDALSGSADITGSSSSGTSTSTLSSEAASTASGLVKPTSRRREGAARLGEILQVGPSTRPDNRFVIELNRAPAAPPPPAVIVVEEGASFERTASQASTSGREGSKSSESTAPVGEPVDDRNRPASWAMQINDRRVYHRSAQKMVELAEGHPVYSVNYFTSAVNPRYLAALRREFQIPAEVELRVPGENDLPSRPPPGYITLSAEYFRAGLRLPFHPFLRQALTRLNVAPAQLNAKAFQLVQDEVGSLVDGLLLLPGLQGDVHHHMPGLRQVVQTPVVLRGRSVAARASYPERTPSGREGSGGIPEGLCVDSGATHTGEDCGHGGRPSEFGRGRTGPAHAAQPG</sequence>
<accession>A0AA88CLE0</accession>
<feature type="compositionally biased region" description="Low complexity" evidence="1">
    <location>
        <begin position="220"/>
        <end position="248"/>
    </location>
</feature>